<comment type="caution">
    <text evidence="2">The sequence shown here is derived from an EMBL/GenBank/DDBJ whole genome shotgun (WGS) entry which is preliminary data.</text>
</comment>
<dbReference type="EMBL" id="JAHESF010000060">
    <property type="protein sequence ID" value="MBT1701201.1"/>
    <property type="molecule type" value="Genomic_DNA"/>
</dbReference>
<gene>
    <name evidence="2" type="ORF">KK083_30195</name>
</gene>
<keyword evidence="2" id="KW-0378">Hydrolase</keyword>
<dbReference type="InterPro" id="IPR000073">
    <property type="entry name" value="AB_hydrolase_1"/>
</dbReference>
<dbReference type="GO" id="GO:0016020">
    <property type="term" value="C:membrane"/>
    <property type="evidence" value="ECO:0007669"/>
    <property type="project" value="TreeGrafter"/>
</dbReference>
<organism evidence="2 3">
    <name type="scientific">Chryseosolibacter histidini</name>
    <dbReference type="NCBI Taxonomy" id="2782349"/>
    <lineage>
        <taxon>Bacteria</taxon>
        <taxon>Pseudomonadati</taxon>
        <taxon>Bacteroidota</taxon>
        <taxon>Cytophagia</taxon>
        <taxon>Cytophagales</taxon>
        <taxon>Chryseotaleaceae</taxon>
        <taxon>Chryseosolibacter</taxon>
    </lineage>
</organism>
<sequence length="232" mass="25917">MTNPVLLLHGALGSKTQLDPLKVALEASGRTVYSLNFSGHSGESFRKDFGIETFADDVLRFMQAQELKTADIFGYSMGGYVALWLAHQHPSGIGRIVTLGTKFDWTPESAEREVKKVDPQKIEEKIPAFARILQHRHAPNDWKELLHKTATMMTALGHKPLLTLEILETITHDVTVLLGDQDDMADLMFSKKVAEALPHGKFASLEKTPHPIERVDVKFLHRVLGESLKSKV</sequence>
<keyword evidence="3" id="KW-1185">Reference proteome</keyword>
<dbReference type="Gene3D" id="3.40.50.1820">
    <property type="entry name" value="alpha/beta hydrolase"/>
    <property type="match status" value="1"/>
</dbReference>
<protein>
    <submittedName>
        <fullName evidence="2">Alpha/beta hydrolase</fullName>
    </submittedName>
</protein>
<feature type="domain" description="AB hydrolase-1" evidence="1">
    <location>
        <begin position="3"/>
        <end position="107"/>
    </location>
</feature>
<dbReference type="Proteomes" id="UP001319200">
    <property type="component" value="Unassembled WGS sequence"/>
</dbReference>
<proteinExistence type="predicted"/>
<dbReference type="SUPFAM" id="SSF53474">
    <property type="entry name" value="alpha/beta-Hydrolases"/>
    <property type="match status" value="1"/>
</dbReference>
<dbReference type="InterPro" id="IPR029058">
    <property type="entry name" value="AB_hydrolase_fold"/>
</dbReference>
<evidence type="ECO:0000259" key="1">
    <source>
        <dbReference type="Pfam" id="PF00561"/>
    </source>
</evidence>
<dbReference type="PANTHER" id="PTHR43798">
    <property type="entry name" value="MONOACYLGLYCEROL LIPASE"/>
    <property type="match status" value="1"/>
</dbReference>
<dbReference type="Pfam" id="PF00561">
    <property type="entry name" value="Abhydrolase_1"/>
    <property type="match status" value="1"/>
</dbReference>
<dbReference type="InterPro" id="IPR050266">
    <property type="entry name" value="AB_hydrolase_sf"/>
</dbReference>
<reference evidence="2 3" key="1">
    <citation type="submission" date="2021-05" db="EMBL/GenBank/DDBJ databases">
        <title>A Polyphasic approach of four new species of the genus Ohtaekwangia: Ohtaekwangia histidinii sp. nov., Ohtaekwangia cretensis sp. nov., Ohtaekwangia indiensis sp. nov., Ohtaekwangia reichenbachii sp. nov. from diverse environment.</title>
        <authorList>
            <person name="Octaviana S."/>
        </authorList>
    </citation>
    <scope>NUCLEOTIDE SEQUENCE [LARGE SCALE GENOMIC DNA]</scope>
    <source>
        <strain evidence="2 3">PWU4</strain>
    </source>
</reference>
<evidence type="ECO:0000313" key="2">
    <source>
        <dbReference type="EMBL" id="MBT1701201.1"/>
    </source>
</evidence>
<accession>A0AAP2DRK0</accession>
<evidence type="ECO:0000313" key="3">
    <source>
        <dbReference type="Proteomes" id="UP001319200"/>
    </source>
</evidence>
<dbReference type="RefSeq" id="WP_254169887.1">
    <property type="nucleotide sequence ID" value="NZ_JAHESF010000060.1"/>
</dbReference>
<dbReference type="PANTHER" id="PTHR43798:SF33">
    <property type="entry name" value="HYDROLASE, PUTATIVE (AFU_ORTHOLOGUE AFUA_2G14860)-RELATED"/>
    <property type="match status" value="1"/>
</dbReference>
<dbReference type="AlphaFoldDB" id="A0AAP2DRK0"/>
<dbReference type="GO" id="GO:0016787">
    <property type="term" value="F:hydrolase activity"/>
    <property type="evidence" value="ECO:0007669"/>
    <property type="project" value="UniProtKB-KW"/>
</dbReference>
<name>A0AAP2DRK0_9BACT</name>